<reference evidence="2" key="2">
    <citation type="submission" date="2020-09" db="EMBL/GenBank/DDBJ databases">
        <authorList>
            <person name="Sun Q."/>
            <person name="Sedlacek I."/>
        </authorList>
    </citation>
    <scope>NUCLEOTIDE SEQUENCE</scope>
    <source>
        <strain evidence="2">CCM 8711</strain>
    </source>
</reference>
<keyword evidence="1" id="KW-0732">Signal</keyword>
<dbReference type="EMBL" id="BMDO01000006">
    <property type="protein sequence ID" value="GGI51134.1"/>
    <property type="molecule type" value="Genomic_DNA"/>
</dbReference>
<accession>A0A917JCC8</accession>
<evidence type="ECO:0008006" key="4">
    <source>
        <dbReference type="Google" id="ProtNLM"/>
    </source>
</evidence>
<reference evidence="2" key="1">
    <citation type="journal article" date="2014" name="Int. J. Syst. Evol. Microbiol.">
        <title>Complete genome sequence of Corynebacterium casei LMG S-19264T (=DSM 44701T), isolated from a smear-ripened cheese.</title>
        <authorList>
            <consortium name="US DOE Joint Genome Institute (JGI-PGF)"/>
            <person name="Walter F."/>
            <person name="Albersmeier A."/>
            <person name="Kalinowski J."/>
            <person name="Ruckert C."/>
        </authorList>
    </citation>
    <scope>NUCLEOTIDE SEQUENCE</scope>
    <source>
        <strain evidence="2">CCM 8711</strain>
    </source>
</reference>
<comment type="caution">
    <text evidence="2">The sequence shown here is derived from an EMBL/GenBank/DDBJ whole genome shotgun (WGS) entry which is preliminary data.</text>
</comment>
<proteinExistence type="predicted"/>
<dbReference type="Proteomes" id="UP000662074">
    <property type="component" value="Unassembled WGS sequence"/>
</dbReference>
<feature type="chain" id="PRO_5036758579" description="DUF4421 domain-containing protein" evidence="1">
    <location>
        <begin position="28"/>
        <end position="334"/>
    </location>
</feature>
<sequence>MFIAAVKTHNKCLFLLICLLLSIAFTARSSIQQDSSIKLPDTTDKVKTTRIINQMFDDIYLQNARLSTFGNEYGNVLKTSLVADLVGNFVVFSTPKSRFAFIFNPRVKLRLLDASGAPVKSPSYMPGGTLYFRLNRNYDKPSFLSLAYSHHSNGVKGPTLNPNGSFNRDTGKFTTNFYTLTYTHGKRVDYKNLVSNQYQSVGLELHAALVGLGYAKALKDQYGFARLNGSWMYNLSRARADDIDSQKRSFYNWMRLQVDMQYILDKYSNYSFTRVSKRLNISALYYYQFPFMKNVALMAGGGYRGQDDYNIFFQDSYAYFTVGLAAGVSFGFHH</sequence>
<evidence type="ECO:0000313" key="3">
    <source>
        <dbReference type="Proteomes" id="UP000662074"/>
    </source>
</evidence>
<name>A0A917JCC8_9SPHI</name>
<evidence type="ECO:0000256" key="1">
    <source>
        <dbReference type="SAM" id="SignalP"/>
    </source>
</evidence>
<gene>
    <name evidence="2" type="ORF">GCM10011425_23460</name>
</gene>
<organism evidence="2 3">
    <name type="scientific">Mucilaginibacter galii</name>
    <dbReference type="NCBI Taxonomy" id="2005073"/>
    <lineage>
        <taxon>Bacteria</taxon>
        <taxon>Pseudomonadati</taxon>
        <taxon>Bacteroidota</taxon>
        <taxon>Sphingobacteriia</taxon>
        <taxon>Sphingobacteriales</taxon>
        <taxon>Sphingobacteriaceae</taxon>
        <taxon>Mucilaginibacter</taxon>
    </lineage>
</organism>
<protein>
    <recommendedName>
        <fullName evidence="4">DUF4421 domain-containing protein</fullName>
    </recommendedName>
</protein>
<evidence type="ECO:0000313" key="2">
    <source>
        <dbReference type="EMBL" id="GGI51134.1"/>
    </source>
</evidence>
<feature type="signal peptide" evidence="1">
    <location>
        <begin position="1"/>
        <end position="27"/>
    </location>
</feature>
<keyword evidence="3" id="KW-1185">Reference proteome</keyword>
<dbReference type="AlphaFoldDB" id="A0A917JCC8"/>